<feature type="domain" description="MADF" evidence="2">
    <location>
        <begin position="70"/>
        <end position="155"/>
    </location>
</feature>
<name>A0A0N4V2D6_ENTVE</name>
<feature type="compositionally biased region" description="Basic and acidic residues" evidence="1">
    <location>
        <begin position="227"/>
        <end position="240"/>
    </location>
</feature>
<evidence type="ECO:0000313" key="4">
    <source>
        <dbReference type="Proteomes" id="UP000274131"/>
    </source>
</evidence>
<evidence type="ECO:0000313" key="5">
    <source>
        <dbReference type="WBParaSite" id="EVEC_0000415401-mRNA-1"/>
    </source>
</evidence>
<dbReference type="GO" id="GO:0005634">
    <property type="term" value="C:nucleus"/>
    <property type="evidence" value="ECO:0007669"/>
    <property type="project" value="TreeGrafter"/>
</dbReference>
<feature type="region of interest" description="Disordered" evidence="1">
    <location>
        <begin position="227"/>
        <end position="253"/>
    </location>
</feature>
<sequence length="412" mass="47381">MQENSRKPIQTPLANIGHTTNPNEETIYYRPSERSQIGPAEVQVAGPSTTIPISEDHTEHLPWCDDMKERLISEFRTRECLWNPSDVSYRNLRVKKQAIAEVAAKLSSAFGSTVSENEVHRQWNMLRDQYRRAKRTGKFQWRFSTLLNFLNFAELRKGNYNYMETSMVFLPSCGMKLHDDGNNDNGTSLARYKLENGMEATKSDSEGCREVEPTDGTVLDEGIKLAEGDRTSESQSEEKFYSMSRKRPASGDQNFDADAFRSMDQYQLMASRGTLTKPTTEDRFTFFEVSSVHRVVWNRKLEKIFRRRFEIELPLGFMVETIVDSGVYGNPKRCISREAFIKIIIGLNCRSSFIGLTPEIPVPCFIAGRMVETKLRMVYGESREDAVRLERKISDAIFEKELEILGKNRCFN</sequence>
<dbReference type="Pfam" id="PF10545">
    <property type="entry name" value="MADF_DNA_bdg"/>
    <property type="match status" value="1"/>
</dbReference>
<protein>
    <submittedName>
        <fullName evidence="5">MADF domain-containing protein</fullName>
    </submittedName>
</protein>
<proteinExistence type="predicted"/>
<dbReference type="GO" id="GO:0005667">
    <property type="term" value="C:transcription regulator complex"/>
    <property type="evidence" value="ECO:0007669"/>
    <property type="project" value="TreeGrafter"/>
</dbReference>
<evidence type="ECO:0000259" key="2">
    <source>
        <dbReference type="PROSITE" id="PS51029"/>
    </source>
</evidence>
<dbReference type="GO" id="GO:0006357">
    <property type="term" value="P:regulation of transcription by RNA polymerase II"/>
    <property type="evidence" value="ECO:0007669"/>
    <property type="project" value="TreeGrafter"/>
</dbReference>
<dbReference type="OrthoDB" id="5984255at2759"/>
<evidence type="ECO:0000256" key="1">
    <source>
        <dbReference type="SAM" id="MobiDB-lite"/>
    </source>
</evidence>
<dbReference type="InterPro" id="IPR006578">
    <property type="entry name" value="MADF-dom"/>
</dbReference>
<dbReference type="AlphaFoldDB" id="A0A0N4V2D6"/>
<dbReference type="STRING" id="51028.A0A0N4V2D6"/>
<dbReference type="PANTHER" id="PTHR12243:SF67">
    <property type="entry name" value="COREPRESSOR OF PANGOLIN, ISOFORM A-RELATED"/>
    <property type="match status" value="1"/>
</dbReference>
<dbReference type="PROSITE" id="PS51029">
    <property type="entry name" value="MADF"/>
    <property type="match status" value="1"/>
</dbReference>
<feature type="region of interest" description="Disordered" evidence="1">
    <location>
        <begin position="1"/>
        <end position="23"/>
    </location>
</feature>
<dbReference type="Proteomes" id="UP000274131">
    <property type="component" value="Unassembled WGS sequence"/>
</dbReference>
<reference evidence="3 4" key="2">
    <citation type="submission" date="2018-10" db="EMBL/GenBank/DDBJ databases">
        <authorList>
            <consortium name="Pathogen Informatics"/>
        </authorList>
    </citation>
    <scope>NUCLEOTIDE SEQUENCE [LARGE SCALE GENOMIC DNA]</scope>
</reference>
<gene>
    <name evidence="3" type="ORF">EVEC_LOCUS3862</name>
</gene>
<dbReference type="PANTHER" id="PTHR12243">
    <property type="entry name" value="MADF DOMAIN TRANSCRIPTION FACTOR"/>
    <property type="match status" value="1"/>
</dbReference>
<dbReference type="EMBL" id="UXUI01007702">
    <property type="protein sequence ID" value="VDD88807.1"/>
    <property type="molecule type" value="Genomic_DNA"/>
</dbReference>
<dbReference type="SMART" id="SM00595">
    <property type="entry name" value="MADF"/>
    <property type="match status" value="1"/>
</dbReference>
<reference evidence="5" key="1">
    <citation type="submission" date="2017-02" db="UniProtKB">
        <authorList>
            <consortium name="WormBaseParasite"/>
        </authorList>
    </citation>
    <scope>IDENTIFICATION</scope>
</reference>
<dbReference type="InterPro" id="IPR039353">
    <property type="entry name" value="TF_Adf1"/>
</dbReference>
<keyword evidence="4" id="KW-1185">Reference proteome</keyword>
<dbReference type="WBParaSite" id="EVEC_0000415401-mRNA-1">
    <property type="protein sequence ID" value="EVEC_0000415401-mRNA-1"/>
    <property type="gene ID" value="EVEC_0000415401"/>
</dbReference>
<accession>A0A0N4V2D6</accession>
<organism evidence="5">
    <name type="scientific">Enterobius vermicularis</name>
    <name type="common">Human pinworm</name>
    <dbReference type="NCBI Taxonomy" id="51028"/>
    <lineage>
        <taxon>Eukaryota</taxon>
        <taxon>Metazoa</taxon>
        <taxon>Ecdysozoa</taxon>
        <taxon>Nematoda</taxon>
        <taxon>Chromadorea</taxon>
        <taxon>Rhabditida</taxon>
        <taxon>Spirurina</taxon>
        <taxon>Oxyuridomorpha</taxon>
        <taxon>Oxyuroidea</taxon>
        <taxon>Oxyuridae</taxon>
        <taxon>Enterobius</taxon>
    </lineage>
</organism>
<evidence type="ECO:0000313" key="3">
    <source>
        <dbReference type="EMBL" id="VDD88807.1"/>
    </source>
</evidence>